<sequence>MITDLYHKRNERKINVLYPVGGNKNILRNVNGVKVSSGTGPNGRFITVQESDGQIRSLSVSKCVASL</sequence>
<dbReference type="AlphaFoldDB" id="A0A382LUV1"/>
<protein>
    <submittedName>
        <fullName evidence="1">Uncharacterized protein</fullName>
    </submittedName>
</protein>
<gene>
    <name evidence="1" type="ORF">METZ01_LOCUS291545</name>
</gene>
<organism evidence="1">
    <name type="scientific">marine metagenome</name>
    <dbReference type="NCBI Taxonomy" id="408172"/>
    <lineage>
        <taxon>unclassified sequences</taxon>
        <taxon>metagenomes</taxon>
        <taxon>ecological metagenomes</taxon>
    </lineage>
</organism>
<evidence type="ECO:0000313" key="1">
    <source>
        <dbReference type="EMBL" id="SVC38691.1"/>
    </source>
</evidence>
<dbReference type="EMBL" id="UINC01088458">
    <property type="protein sequence ID" value="SVC38691.1"/>
    <property type="molecule type" value="Genomic_DNA"/>
</dbReference>
<proteinExistence type="predicted"/>
<name>A0A382LUV1_9ZZZZ</name>
<reference evidence="1" key="1">
    <citation type="submission" date="2018-05" db="EMBL/GenBank/DDBJ databases">
        <authorList>
            <person name="Lanie J.A."/>
            <person name="Ng W.-L."/>
            <person name="Kazmierczak K.M."/>
            <person name="Andrzejewski T.M."/>
            <person name="Davidsen T.M."/>
            <person name="Wayne K.J."/>
            <person name="Tettelin H."/>
            <person name="Glass J.I."/>
            <person name="Rusch D."/>
            <person name="Podicherti R."/>
            <person name="Tsui H.-C.T."/>
            <person name="Winkler M.E."/>
        </authorList>
    </citation>
    <scope>NUCLEOTIDE SEQUENCE</scope>
</reference>
<accession>A0A382LUV1</accession>